<evidence type="ECO:0000313" key="3">
    <source>
        <dbReference type="Proteomes" id="UP000605970"/>
    </source>
</evidence>
<feature type="transmembrane region" description="Helical" evidence="1">
    <location>
        <begin position="217"/>
        <end position="237"/>
    </location>
</feature>
<dbReference type="OrthoDB" id="2985014at2759"/>
<feature type="transmembrane region" description="Helical" evidence="1">
    <location>
        <begin position="249"/>
        <end position="269"/>
    </location>
</feature>
<keyword evidence="1" id="KW-0812">Transmembrane</keyword>
<dbReference type="GO" id="GO:0016020">
    <property type="term" value="C:membrane"/>
    <property type="evidence" value="ECO:0007669"/>
    <property type="project" value="TreeGrafter"/>
</dbReference>
<dbReference type="AlphaFoldDB" id="A0A8S9ZXN5"/>
<comment type="caution">
    <text evidence="2">The sequence shown here is derived from an EMBL/GenBank/DDBJ whole genome shotgun (WGS) entry which is preliminary data.</text>
</comment>
<keyword evidence="1" id="KW-0472">Membrane</keyword>
<feature type="transmembrane region" description="Helical" evidence="1">
    <location>
        <begin position="113"/>
        <end position="132"/>
    </location>
</feature>
<reference evidence="2" key="1">
    <citation type="journal article" date="2020" name="Ecol. Evol.">
        <title>Genome structure and content of the rice root-knot nematode (Meloidogyne graminicola).</title>
        <authorList>
            <person name="Phan N.T."/>
            <person name="Danchin E.G.J."/>
            <person name="Klopp C."/>
            <person name="Perfus-Barbeoch L."/>
            <person name="Kozlowski D.K."/>
            <person name="Koutsovoulos G.D."/>
            <person name="Lopez-Roques C."/>
            <person name="Bouchez O."/>
            <person name="Zahm M."/>
            <person name="Besnard G."/>
            <person name="Bellafiore S."/>
        </authorList>
    </citation>
    <scope>NUCLEOTIDE SEQUENCE</scope>
    <source>
        <strain evidence="2">VN-18</strain>
    </source>
</reference>
<dbReference type="InterPro" id="IPR011701">
    <property type="entry name" value="MFS"/>
</dbReference>
<proteinExistence type="predicted"/>
<dbReference type="EMBL" id="JABEBT010000016">
    <property type="protein sequence ID" value="KAF7637924.1"/>
    <property type="molecule type" value="Genomic_DNA"/>
</dbReference>
<feature type="transmembrane region" description="Helical" evidence="1">
    <location>
        <begin position="275"/>
        <end position="295"/>
    </location>
</feature>
<gene>
    <name evidence="2" type="ORF">Mgra_00002627</name>
</gene>
<feature type="transmembrane region" description="Helical" evidence="1">
    <location>
        <begin position="178"/>
        <end position="197"/>
    </location>
</feature>
<dbReference type="GO" id="GO:0022857">
    <property type="term" value="F:transmembrane transporter activity"/>
    <property type="evidence" value="ECO:0007669"/>
    <property type="project" value="InterPro"/>
</dbReference>
<feature type="transmembrane region" description="Helical" evidence="1">
    <location>
        <begin position="26"/>
        <end position="45"/>
    </location>
</feature>
<feature type="transmembrane region" description="Helical" evidence="1">
    <location>
        <begin position="51"/>
        <end position="74"/>
    </location>
</feature>
<accession>A0A8S9ZXN5</accession>
<feature type="transmembrane region" description="Helical" evidence="1">
    <location>
        <begin position="315"/>
        <end position="334"/>
    </location>
</feature>
<dbReference type="InterPro" id="IPR036259">
    <property type="entry name" value="MFS_trans_sf"/>
</dbReference>
<keyword evidence="1" id="KW-1133">Transmembrane helix</keyword>
<name>A0A8S9ZXN5_9BILA</name>
<protein>
    <submittedName>
        <fullName evidence="2">MFS domain-containing protein</fullName>
    </submittedName>
</protein>
<evidence type="ECO:0000256" key="1">
    <source>
        <dbReference type="SAM" id="Phobius"/>
    </source>
</evidence>
<organism evidence="2 3">
    <name type="scientific">Meloidogyne graminicola</name>
    <dbReference type="NCBI Taxonomy" id="189291"/>
    <lineage>
        <taxon>Eukaryota</taxon>
        <taxon>Metazoa</taxon>
        <taxon>Ecdysozoa</taxon>
        <taxon>Nematoda</taxon>
        <taxon>Chromadorea</taxon>
        <taxon>Rhabditida</taxon>
        <taxon>Tylenchina</taxon>
        <taxon>Tylenchomorpha</taxon>
        <taxon>Tylenchoidea</taxon>
        <taxon>Meloidogynidae</taxon>
        <taxon>Meloidogyninae</taxon>
        <taxon>Meloidogyne</taxon>
    </lineage>
</organism>
<dbReference type="PANTHER" id="PTHR45757">
    <property type="entry name" value="PROTEIN CBG23364-RELATED"/>
    <property type="match status" value="1"/>
</dbReference>
<evidence type="ECO:0000313" key="2">
    <source>
        <dbReference type="EMBL" id="KAF7637924.1"/>
    </source>
</evidence>
<keyword evidence="3" id="KW-1185">Reference proteome</keyword>
<dbReference type="Gene3D" id="1.20.1250.20">
    <property type="entry name" value="MFS general substrate transporter like domains"/>
    <property type="match status" value="1"/>
</dbReference>
<dbReference type="PANTHER" id="PTHR45757:SF17">
    <property type="entry name" value="MAJOR FACILITATOR SUPERFAMILY (MFS) PROFILE DOMAIN-CONTAINING PROTEIN"/>
    <property type="match status" value="1"/>
</dbReference>
<dbReference type="Proteomes" id="UP000605970">
    <property type="component" value="Unassembled WGS sequence"/>
</dbReference>
<dbReference type="Pfam" id="PF07690">
    <property type="entry name" value="MFS_1"/>
    <property type="match status" value="1"/>
</dbReference>
<dbReference type="SUPFAM" id="SSF103473">
    <property type="entry name" value="MFS general substrate transporter"/>
    <property type="match status" value="1"/>
</dbReference>
<sequence length="344" mass="39512">MLAMAIGNLISIFPFIYFYSKFGPRLVLFFASLISGIFTALTPLAKFYGFWTFLVVRIIQGITYAADFSALGILCTQWAPLEEYGLFLSLISSYSPASIFIICSSSFLNWHFIYYISSIFVLIFSFIWLLIYKELPQLSSQVTIKELKKIQKGKNNLHINKKINEQKIPLNKILMSKIIWICWLNSFAEIIPGIFIIQYKPQYFNYILKYNIFNTGWLTALPSFLHIPLKLLFGLASDKISFISEKNKLILFNNISVGLPILSYIAIIFAPNSIFSLFGFISASIFYSASCGGFYKCSILTSRQFKNKLEWNNIFILFSITSFLANILFCIFATDKPEKFTQNE</sequence>